<comment type="caution">
    <text evidence="1">The sequence shown here is derived from an EMBL/GenBank/DDBJ whole genome shotgun (WGS) entry which is preliminary data.</text>
</comment>
<protein>
    <submittedName>
        <fullName evidence="1">Uncharacterized protein</fullName>
    </submittedName>
</protein>
<gene>
    <name evidence="1" type="ORF">K450DRAFT_259704</name>
</gene>
<dbReference type="RefSeq" id="XP_051440897.1">
    <property type="nucleotide sequence ID" value="XM_051592037.1"/>
</dbReference>
<reference evidence="1" key="1">
    <citation type="submission" date="2021-06" db="EMBL/GenBank/DDBJ databases">
        <authorList>
            <consortium name="DOE Joint Genome Institute"/>
            <person name="Mondo S.J."/>
            <person name="Amses K.R."/>
            <person name="Simmons D.R."/>
            <person name="Longcore J.E."/>
            <person name="Seto K."/>
            <person name="Alves G.H."/>
            <person name="Bonds A.E."/>
            <person name="Quandt C.A."/>
            <person name="Davis W.J."/>
            <person name="Chang Y."/>
            <person name="Letcher P.M."/>
            <person name="Powell M.J."/>
            <person name="Kuo A."/>
            <person name="Labutti K."/>
            <person name="Pangilinan J."/>
            <person name="Andreopoulos W."/>
            <person name="Tritt A."/>
            <person name="Riley R."/>
            <person name="Hundley H."/>
            <person name="Johnson J."/>
            <person name="Lipzen A."/>
            <person name="Barry K."/>
            <person name="Berbee M.L."/>
            <person name="Buchler N.E."/>
            <person name="Grigoriev I.V."/>
            <person name="Spatafora J.W."/>
            <person name="Stajich J.E."/>
            <person name="James T.Y."/>
        </authorList>
    </citation>
    <scope>NUCLEOTIDE SEQUENCE</scope>
    <source>
        <strain evidence="1">AG</strain>
    </source>
</reference>
<dbReference type="GeneID" id="75917380"/>
<accession>A0AAD5E1E9</accession>
<dbReference type="AlphaFoldDB" id="A0AAD5E1E9"/>
<dbReference type="EMBL" id="MU620967">
    <property type="protein sequence ID" value="KAI8575893.1"/>
    <property type="molecule type" value="Genomic_DNA"/>
</dbReference>
<proteinExistence type="predicted"/>
<dbReference type="Proteomes" id="UP001206595">
    <property type="component" value="Unassembled WGS sequence"/>
</dbReference>
<keyword evidence="2" id="KW-1185">Reference proteome</keyword>
<name>A0AAD5E1E9_UMBRA</name>
<reference evidence="1" key="2">
    <citation type="journal article" date="2022" name="Proc. Natl. Acad. Sci. U.S.A.">
        <title>Diploid-dominant life cycles characterize the early evolution of Fungi.</title>
        <authorList>
            <person name="Amses K.R."/>
            <person name="Simmons D.R."/>
            <person name="Longcore J.E."/>
            <person name="Mondo S.J."/>
            <person name="Seto K."/>
            <person name="Jeronimo G.H."/>
            <person name="Bonds A.E."/>
            <person name="Quandt C.A."/>
            <person name="Davis W.J."/>
            <person name="Chang Y."/>
            <person name="Federici B.A."/>
            <person name="Kuo A."/>
            <person name="LaButti K."/>
            <person name="Pangilinan J."/>
            <person name="Andreopoulos W."/>
            <person name="Tritt A."/>
            <person name="Riley R."/>
            <person name="Hundley H."/>
            <person name="Johnson J."/>
            <person name="Lipzen A."/>
            <person name="Barry K."/>
            <person name="Lang B.F."/>
            <person name="Cuomo C.A."/>
            <person name="Buchler N.E."/>
            <person name="Grigoriev I.V."/>
            <person name="Spatafora J.W."/>
            <person name="Stajich J.E."/>
            <person name="James T.Y."/>
        </authorList>
    </citation>
    <scope>NUCLEOTIDE SEQUENCE</scope>
    <source>
        <strain evidence="1">AG</strain>
    </source>
</reference>
<evidence type="ECO:0000313" key="2">
    <source>
        <dbReference type="Proteomes" id="UP001206595"/>
    </source>
</evidence>
<evidence type="ECO:0000313" key="1">
    <source>
        <dbReference type="EMBL" id="KAI8575893.1"/>
    </source>
</evidence>
<organism evidence="1 2">
    <name type="scientific">Umbelopsis ramanniana AG</name>
    <dbReference type="NCBI Taxonomy" id="1314678"/>
    <lineage>
        <taxon>Eukaryota</taxon>
        <taxon>Fungi</taxon>
        <taxon>Fungi incertae sedis</taxon>
        <taxon>Mucoromycota</taxon>
        <taxon>Mucoromycotina</taxon>
        <taxon>Umbelopsidomycetes</taxon>
        <taxon>Umbelopsidales</taxon>
        <taxon>Umbelopsidaceae</taxon>
        <taxon>Umbelopsis</taxon>
    </lineage>
</organism>
<sequence length="68" mass="7896">MFHWSPEYECFHQYQTQSLQKTLQLPIELLQLYSHHQQYGSVQKFVAKSMALDLGLTDKVASVKVALL</sequence>